<dbReference type="AlphaFoldDB" id="L8GRP1"/>
<evidence type="ECO:0000256" key="1">
    <source>
        <dbReference type="SAM" id="MobiDB-lite"/>
    </source>
</evidence>
<keyword evidence="3" id="KW-1185">Reference proteome</keyword>
<reference evidence="2 3" key="1">
    <citation type="journal article" date="2013" name="Genome Biol.">
        <title>Genome of Acanthamoeba castellanii highlights extensive lateral gene transfer and early evolution of tyrosine kinase signaling.</title>
        <authorList>
            <person name="Clarke M."/>
            <person name="Lohan A.J."/>
            <person name="Liu B."/>
            <person name="Lagkouvardos I."/>
            <person name="Roy S."/>
            <person name="Zafar N."/>
            <person name="Bertelli C."/>
            <person name="Schilde C."/>
            <person name="Kianianmomeni A."/>
            <person name="Burglin T.R."/>
            <person name="Frech C."/>
            <person name="Turcotte B."/>
            <person name="Kopec K.O."/>
            <person name="Synnott J.M."/>
            <person name="Choo C."/>
            <person name="Paponov I."/>
            <person name="Finkler A."/>
            <person name="Soon Heng Tan C."/>
            <person name="Hutchins A.P."/>
            <person name="Weinmeier T."/>
            <person name="Rattei T."/>
            <person name="Chu J.S."/>
            <person name="Gimenez G."/>
            <person name="Irimia M."/>
            <person name="Rigden D.J."/>
            <person name="Fitzpatrick D.A."/>
            <person name="Lorenzo-Morales J."/>
            <person name="Bateman A."/>
            <person name="Chiu C.H."/>
            <person name="Tang P."/>
            <person name="Hegemann P."/>
            <person name="Fromm H."/>
            <person name="Raoult D."/>
            <person name="Greub G."/>
            <person name="Miranda-Saavedra D."/>
            <person name="Chen N."/>
            <person name="Nash P."/>
            <person name="Ginger M.L."/>
            <person name="Horn M."/>
            <person name="Schaap P."/>
            <person name="Caler L."/>
            <person name="Loftus B."/>
        </authorList>
    </citation>
    <scope>NUCLEOTIDE SEQUENCE [LARGE SCALE GENOMIC DNA]</scope>
    <source>
        <strain evidence="2 3">Neff</strain>
    </source>
</reference>
<proteinExistence type="predicted"/>
<evidence type="ECO:0000313" key="3">
    <source>
        <dbReference type="Proteomes" id="UP000011083"/>
    </source>
</evidence>
<name>L8GRP1_ACACF</name>
<organism evidence="2 3">
    <name type="scientific">Acanthamoeba castellanii (strain ATCC 30010 / Neff)</name>
    <dbReference type="NCBI Taxonomy" id="1257118"/>
    <lineage>
        <taxon>Eukaryota</taxon>
        <taxon>Amoebozoa</taxon>
        <taxon>Discosea</taxon>
        <taxon>Longamoebia</taxon>
        <taxon>Centramoebida</taxon>
        <taxon>Acanthamoebidae</taxon>
        <taxon>Acanthamoeba</taxon>
    </lineage>
</organism>
<dbReference type="GeneID" id="14916377"/>
<gene>
    <name evidence="2" type="ORF">ACA1_377290</name>
</gene>
<sequence>MKIPLPWRRKSNPALYRSNEDTDSRSASLHLSATTDTTECTTTYTDLYASTATYTVVGEEEELDDDFIANGLLPCSPRWLADHADDSVRQHRANAQMGALAALRAGRFLTAVDS</sequence>
<accession>L8GRP1</accession>
<feature type="region of interest" description="Disordered" evidence="1">
    <location>
        <begin position="1"/>
        <end position="32"/>
    </location>
</feature>
<dbReference type="VEuPathDB" id="AmoebaDB:ACA1_377290"/>
<evidence type="ECO:0000313" key="2">
    <source>
        <dbReference type="EMBL" id="ELR15625.1"/>
    </source>
</evidence>
<dbReference type="KEGG" id="acan:ACA1_377290"/>
<dbReference type="RefSeq" id="XP_004337638.1">
    <property type="nucleotide sequence ID" value="XM_004337590.1"/>
</dbReference>
<protein>
    <submittedName>
        <fullName evidence="2">Uncharacterized protein</fullName>
    </submittedName>
</protein>
<dbReference type="Proteomes" id="UP000011083">
    <property type="component" value="Unassembled WGS sequence"/>
</dbReference>
<dbReference type="EMBL" id="KB008025">
    <property type="protein sequence ID" value="ELR15625.1"/>
    <property type="molecule type" value="Genomic_DNA"/>
</dbReference>